<proteinExistence type="predicted"/>
<evidence type="ECO:0000313" key="8">
    <source>
        <dbReference type="Proteomes" id="UP000799302"/>
    </source>
</evidence>
<evidence type="ECO:0000256" key="2">
    <source>
        <dbReference type="ARBA" id="ARBA00022448"/>
    </source>
</evidence>
<dbReference type="PANTHER" id="PTHR43791">
    <property type="entry name" value="PERMEASE-RELATED"/>
    <property type="match status" value="1"/>
</dbReference>
<evidence type="ECO:0000256" key="3">
    <source>
        <dbReference type="ARBA" id="ARBA00022692"/>
    </source>
</evidence>
<feature type="transmembrane region" description="Helical" evidence="6">
    <location>
        <begin position="87"/>
        <end position="105"/>
    </location>
</feature>
<evidence type="ECO:0000256" key="5">
    <source>
        <dbReference type="ARBA" id="ARBA00023136"/>
    </source>
</evidence>
<dbReference type="OrthoDB" id="2962993at2759"/>
<name>A0A6A6UQR7_9PEZI</name>
<keyword evidence="8" id="KW-1185">Reference proteome</keyword>
<evidence type="ECO:0000313" key="7">
    <source>
        <dbReference type="EMBL" id="KAF2674625.1"/>
    </source>
</evidence>
<accession>A0A6A6UQR7</accession>
<gene>
    <name evidence="7" type="ORF">BT63DRAFT_449614</name>
</gene>
<reference evidence="7" key="1">
    <citation type="journal article" date="2020" name="Stud. Mycol.">
        <title>101 Dothideomycetes genomes: a test case for predicting lifestyles and emergence of pathogens.</title>
        <authorList>
            <person name="Haridas S."/>
            <person name="Albert R."/>
            <person name="Binder M."/>
            <person name="Bloem J."/>
            <person name="Labutti K."/>
            <person name="Salamov A."/>
            <person name="Andreopoulos B."/>
            <person name="Baker S."/>
            <person name="Barry K."/>
            <person name="Bills G."/>
            <person name="Bluhm B."/>
            <person name="Cannon C."/>
            <person name="Castanera R."/>
            <person name="Culley D."/>
            <person name="Daum C."/>
            <person name="Ezra D."/>
            <person name="Gonzalez J."/>
            <person name="Henrissat B."/>
            <person name="Kuo A."/>
            <person name="Liang C."/>
            <person name="Lipzen A."/>
            <person name="Lutzoni F."/>
            <person name="Magnuson J."/>
            <person name="Mondo S."/>
            <person name="Nolan M."/>
            <person name="Ohm R."/>
            <person name="Pangilinan J."/>
            <person name="Park H.-J."/>
            <person name="Ramirez L."/>
            <person name="Alfaro M."/>
            <person name="Sun H."/>
            <person name="Tritt A."/>
            <person name="Yoshinaga Y."/>
            <person name="Zwiers L.-H."/>
            <person name="Turgeon B."/>
            <person name="Goodwin S."/>
            <person name="Spatafora J."/>
            <person name="Crous P."/>
            <person name="Grigoriev I."/>
        </authorList>
    </citation>
    <scope>NUCLEOTIDE SEQUENCE</scope>
    <source>
        <strain evidence="7">CBS 115976</strain>
    </source>
</reference>
<dbReference type="GO" id="GO:0022857">
    <property type="term" value="F:transmembrane transporter activity"/>
    <property type="evidence" value="ECO:0007669"/>
    <property type="project" value="TreeGrafter"/>
</dbReference>
<evidence type="ECO:0000256" key="1">
    <source>
        <dbReference type="ARBA" id="ARBA00004141"/>
    </source>
</evidence>
<evidence type="ECO:0000256" key="4">
    <source>
        <dbReference type="ARBA" id="ARBA00022989"/>
    </source>
</evidence>
<dbReference type="AlphaFoldDB" id="A0A6A6UQR7"/>
<protein>
    <submittedName>
        <fullName evidence="7">Uncharacterized protein</fullName>
    </submittedName>
</protein>
<evidence type="ECO:0000256" key="6">
    <source>
        <dbReference type="SAM" id="Phobius"/>
    </source>
</evidence>
<keyword evidence="5 6" id="KW-0472">Membrane</keyword>
<feature type="transmembrane region" description="Helical" evidence="6">
    <location>
        <begin position="54"/>
        <end position="71"/>
    </location>
</feature>
<sequence>MKDSKVPVTLDEKRTDASSEEIIGNPSEIYIEPEKKKACLGDLATLLSSTSAKILISGNINTFFFIFYLIFETPWVMAVNRFGPNKGLAAALVSCSAITILTEFIKNYHEAILVRILRGACEAGVVPGFDCCPSNVYL</sequence>
<comment type="subcellular location">
    <subcellularLocation>
        <location evidence="1">Membrane</location>
        <topology evidence="1">Multi-pass membrane protein</topology>
    </subcellularLocation>
</comment>
<dbReference type="InterPro" id="IPR036259">
    <property type="entry name" value="MFS_trans_sf"/>
</dbReference>
<dbReference type="PANTHER" id="PTHR43791:SF24">
    <property type="entry name" value="NICOTINIC ACID PLASMA MEMBRANE TRANSPORTER"/>
    <property type="match status" value="1"/>
</dbReference>
<keyword evidence="4 6" id="KW-1133">Transmembrane helix</keyword>
<dbReference type="EMBL" id="MU004230">
    <property type="protein sequence ID" value="KAF2674625.1"/>
    <property type="molecule type" value="Genomic_DNA"/>
</dbReference>
<dbReference type="Proteomes" id="UP000799302">
    <property type="component" value="Unassembled WGS sequence"/>
</dbReference>
<dbReference type="GO" id="GO:0016020">
    <property type="term" value="C:membrane"/>
    <property type="evidence" value="ECO:0007669"/>
    <property type="project" value="UniProtKB-SubCell"/>
</dbReference>
<keyword evidence="2" id="KW-0813">Transport</keyword>
<organism evidence="7 8">
    <name type="scientific">Microthyrium microscopicum</name>
    <dbReference type="NCBI Taxonomy" id="703497"/>
    <lineage>
        <taxon>Eukaryota</taxon>
        <taxon>Fungi</taxon>
        <taxon>Dikarya</taxon>
        <taxon>Ascomycota</taxon>
        <taxon>Pezizomycotina</taxon>
        <taxon>Dothideomycetes</taxon>
        <taxon>Dothideomycetes incertae sedis</taxon>
        <taxon>Microthyriales</taxon>
        <taxon>Microthyriaceae</taxon>
        <taxon>Microthyrium</taxon>
    </lineage>
</organism>
<dbReference type="Gene3D" id="1.20.1250.20">
    <property type="entry name" value="MFS general substrate transporter like domains"/>
    <property type="match status" value="1"/>
</dbReference>
<keyword evidence="3 6" id="KW-0812">Transmembrane</keyword>
<dbReference type="SUPFAM" id="SSF103473">
    <property type="entry name" value="MFS general substrate transporter"/>
    <property type="match status" value="1"/>
</dbReference>